<name>A0ABW1NEX3_9ACTN</name>
<reference evidence="3" key="1">
    <citation type="journal article" date="2019" name="Int. J. Syst. Evol. Microbiol.">
        <title>The Global Catalogue of Microorganisms (GCM) 10K type strain sequencing project: providing services to taxonomists for standard genome sequencing and annotation.</title>
        <authorList>
            <consortium name="The Broad Institute Genomics Platform"/>
            <consortium name="The Broad Institute Genome Sequencing Center for Infectious Disease"/>
            <person name="Wu L."/>
            <person name="Ma J."/>
        </authorList>
    </citation>
    <scope>NUCLEOTIDE SEQUENCE [LARGE SCALE GENOMIC DNA]</scope>
    <source>
        <strain evidence="3">JCM 30346</strain>
    </source>
</reference>
<evidence type="ECO:0000259" key="1">
    <source>
        <dbReference type="Pfam" id="PF13472"/>
    </source>
</evidence>
<dbReference type="InterPro" id="IPR036514">
    <property type="entry name" value="SGNH_hydro_sf"/>
</dbReference>
<keyword evidence="3" id="KW-1185">Reference proteome</keyword>
<feature type="domain" description="SGNH hydrolase-type esterase" evidence="1">
    <location>
        <begin position="8"/>
        <end position="214"/>
    </location>
</feature>
<dbReference type="GO" id="GO:0016787">
    <property type="term" value="F:hydrolase activity"/>
    <property type="evidence" value="ECO:0007669"/>
    <property type="project" value="UniProtKB-KW"/>
</dbReference>
<dbReference type="RefSeq" id="WP_380750509.1">
    <property type="nucleotide sequence ID" value="NZ_JBHSRF010000012.1"/>
</dbReference>
<comment type="caution">
    <text evidence="2">The sequence shown here is derived from an EMBL/GenBank/DDBJ whole genome shotgun (WGS) entry which is preliminary data.</text>
</comment>
<evidence type="ECO:0000313" key="2">
    <source>
        <dbReference type="EMBL" id="MFC6081811.1"/>
    </source>
</evidence>
<dbReference type="InterPro" id="IPR013830">
    <property type="entry name" value="SGNH_hydro"/>
</dbReference>
<dbReference type="Gene3D" id="3.40.50.1110">
    <property type="entry name" value="SGNH hydrolase"/>
    <property type="match status" value="1"/>
</dbReference>
<dbReference type="PANTHER" id="PTHR30383:SF19">
    <property type="entry name" value="FIBRONECTIN TYPE-III DOMAIN-CONTAINING PROTEIN"/>
    <property type="match status" value="1"/>
</dbReference>
<sequence>MIPRIMIVGDSISHGAEGDHTWRYRLSQHFGERDVVVRFVGPWTGTWVLPEPGAGELAEFAAVQERPGRYLRGAGFGDGLHYARWGRRLHEAKDGIRSAVAACRPDHLMVALGFNDLAWGTSGPAELLADLETFVTRARQARPRLRFLVANVVHRTPLDDQPHLGALIGAYNRALPGALAAMSTPVSPITPVDLARLYDPYSDAYDGLHPNAIGELKIAGAFAEAFLAARDERAAA</sequence>
<dbReference type="Proteomes" id="UP001596137">
    <property type="component" value="Unassembled WGS sequence"/>
</dbReference>
<dbReference type="EMBL" id="JBHSRF010000012">
    <property type="protein sequence ID" value="MFC6081811.1"/>
    <property type="molecule type" value="Genomic_DNA"/>
</dbReference>
<dbReference type="InterPro" id="IPR051532">
    <property type="entry name" value="Ester_Hydrolysis_Enzymes"/>
</dbReference>
<accession>A0ABW1NEX3</accession>
<evidence type="ECO:0000313" key="3">
    <source>
        <dbReference type="Proteomes" id="UP001596137"/>
    </source>
</evidence>
<gene>
    <name evidence="2" type="ORF">ACFP1K_11645</name>
</gene>
<proteinExistence type="predicted"/>
<dbReference type="SUPFAM" id="SSF52266">
    <property type="entry name" value="SGNH hydrolase"/>
    <property type="match status" value="1"/>
</dbReference>
<organism evidence="2 3">
    <name type="scientific">Sphaerisporangium aureirubrum</name>
    <dbReference type="NCBI Taxonomy" id="1544736"/>
    <lineage>
        <taxon>Bacteria</taxon>
        <taxon>Bacillati</taxon>
        <taxon>Actinomycetota</taxon>
        <taxon>Actinomycetes</taxon>
        <taxon>Streptosporangiales</taxon>
        <taxon>Streptosporangiaceae</taxon>
        <taxon>Sphaerisporangium</taxon>
    </lineage>
</organism>
<dbReference type="EC" id="3.1.-.-" evidence="2"/>
<dbReference type="CDD" id="cd01833">
    <property type="entry name" value="XynB_like"/>
    <property type="match status" value="1"/>
</dbReference>
<protein>
    <submittedName>
        <fullName evidence="2">SGNH/GDSL hydrolase family protein</fullName>
        <ecNumber evidence="2">3.1.-.-</ecNumber>
    </submittedName>
</protein>
<dbReference type="Pfam" id="PF13472">
    <property type="entry name" value="Lipase_GDSL_2"/>
    <property type="match status" value="1"/>
</dbReference>
<keyword evidence="2" id="KW-0378">Hydrolase</keyword>
<dbReference type="PANTHER" id="PTHR30383">
    <property type="entry name" value="THIOESTERASE 1/PROTEASE 1/LYSOPHOSPHOLIPASE L1"/>
    <property type="match status" value="1"/>
</dbReference>